<gene>
    <name evidence="1" type="ORF">GCM10017581_071630</name>
</gene>
<dbReference type="Proteomes" id="UP001143480">
    <property type="component" value="Unassembled WGS sequence"/>
</dbReference>
<accession>A0A9W6KNR7</accession>
<dbReference type="RefSeq" id="WP_261960277.1">
    <property type="nucleotide sequence ID" value="NZ_BAAAXA010000001.1"/>
</dbReference>
<reference evidence="1" key="1">
    <citation type="journal article" date="2014" name="Int. J. Syst. Evol. Microbiol.">
        <title>Complete genome sequence of Corynebacterium casei LMG S-19264T (=DSM 44701T), isolated from a smear-ripened cheese.</title>
        <authorList>
            <consortium name="US DOE Joint Genome Institute (JGI-PGF)"/>
            <person name="Walter F."/>
            <person name="Albersmeier A."/>
            <person name="Kalinowski J."/>
            <person name="Ruckert C."/>
        </authorList>
    </citation>
    <scope>NUCLEOTIDE SEQUENCE</scope>
    <source>
        <strain evidence="1">VKM Ac-1321</strain>
    </source>
</reference>
<reference evidence="1" key="2">
    <citation type="submission" date="2023-01" db="EMBL/GenBank/DDBJ databases">
        <authorList>
            <person name="Sun Q."/>
            <person name="Evtushenko L."/>
        </authorList>
    </citation>
    <scope>NUCLEOTIDE SEQUENCE</scope>
    <source>
        <strain evidence="1">VKM Ac-1321</strain>
    </source>
</reference>
<comment type="caution">
    <text evidence="1">The sequence shown here is derived from an EMBL/GenBank/DDBJ whole genome shotgun (WGS) entry which is preliminary data.</text>
</comment>
<dbReference type="EMBL" id="BSFP01000057">
    <property type="protein sequence ID" value="GLL05416.1"/>
    <property type="molecule type" value="Genomic_DNA"/>
</dbReference>
<sequence length="144" mass="15008">MDARLPGAALDLDLTGERPDTVTATNRGEPAAALVHLYRGGAAPALSTAVDGYVRQLTDGLPQYRGRIALVVDGLRAALVARRGARADEVRGRLAAAPWVPGELVEEERYLDLRLSTVDGGAVAGQVVTDGSRLVYASLFAAAG</sequence>
<proteinExistence type="predicted"/>
<name>A0A9W6KNR7_9ACTN</name>
<dbReference type="AlphaFoldDB" id="A0A9W6KNR7"/>
<protein>
    <submittedName>
        <fullName evidence="1">Uncharacterized protein</fullName>
    </submittedName>
</protein>
<keyword evidence="2" id="KW-1185">Reference proteome</keyword>
<organism evidence="1 2">
    <name type="scientific">Dactylosporangium matsuzakiense</name>
    <dbReference type="NCBI Taxonomy" id="53360"/>
    <lineage>
        <taxon>Bacteria</taxon>
        <taxon>Bacillati</taxon>
        <taxon>Actinomycetota</taxon>
        <taxon>Actinomycetes</taxon>
        <taxon>Micromonosporales</taxon>
        <taxon>Micromonosporaceae</taxon>
        <taxon>Dactylosporangium</taxon>
    </lineage>
</organism>
<evidence type="ECO:0000313" key="1">
    <source>
        <dbReference type="EMBL" id="GLL05416.1"/>
    </source>
</evidence>
<evidence type="ECO:0000313" key="2">
    <source>
        <dbReference type="Proteomes" id="UP001143480"/>
    </source>
</evidence>